<evidence type="ECO:0000313" key="1">
    <source>
        <dbReference type="EMBL" id="KAJ3577452.1"/>
    </source>
</evidence>
<name>A0A9W8NJ34_9PEZI</name>
<dbReference type="AlphaFoldDB" id="A0A9W8NJ34"/>
<organism evidence="1 2">
    <name type="scientific">Xylaria arbuscula</name>
    <dbReference type="NCBI Taxonomy" id="114810"/>
    <lineage>
        <taxon>Eukaryota</taxon>
        <taxon>Fungi</taxon>
        <taxon>Dikarya</taxon>
        <taxon>Ascomycota</taxon>
        <taxon>Pezizomycotina</taxon>
        <taxon>Sordariomycetes</taxon>
        <taxon>Xylariomycetidae</taxon>
        <taxon>Xylariales</taxon>
        <taxon>Xylariaceae</taxon>
        <taxon>Xylaria</taxon>
    </lineage>
</organism>
<reference evidence="1" key="1">
    <citation type="submission" date="2022-07" db="EMBL/GenBank/DDBJ databases">
        <title>Genome Sequence of Xylaria arbuscula.</title>
        <authorList>
            <person name="Buettner E."/>
        </authorList>
    </citation>
    <scope>NUCLEOTIDE SEQUENCE</scope>
    <source>
        <strain evidence="1">VT107</strain>
    </source>
</reference>
<evidence type="ECO:0000313" key="2">
    <source>
        <dbReference type="Proteomes" id="UP001148614"/>
    </source>
</evidence>
<proteinExistence type="predicted"/>
<protein>
    <submittedName>
        <fullName evidence="1">Uncharacterized protein</fullName>
    </submittedName>
</protein>
<dbReference type="EMBL" id="JANPWZ010000367">
    <property type="protein sequence ID" value="KAJ3577452.1"/>
    <property type="molecule type" value="Genomic_DNA"/>
</dbReference>
<keyword evidence="2" id="KW-1185">Reference proteome</keyword>
<gene>
    <name evidence="1" type="ORF">NPX13_g3114</name>
</gene>
<accession>A0A9W8NJ34</accession>
<comment type="caution">
    <text evidence="1">The sequence shown here is derived from an EMBL/GenBank/DDBJ whole genome shotgun (WGS) entry which is preliminary data.</text>
</comment>
<dbReference type="Proteomes" id="UP001148614">
    <property type="component" value="Unassembled WGS sequence"/>
</dbReference>
<sequence length="129" mass="13948">MGQREERNPMATFVRGSCETSCDPTLRITSHPGENIARAAAAQNTARIRLACLSPMEPQRPSPLYFSEYHGRDIASTYAAVGMQNAGTVTATWSRAPPEVQATATLDTKRCARGLYHIPAREEAGAGAR</sequence>